<dbReference type="PANTHER" id="PTHR38454:SF1">
    <property type="entry name" value="INTEGRAL MEMBRANE PROTEIN"/>
    <property type="match status" value="1"/>
</dbReference>
<dbReference type="PANTHER" id="PTHR38454">
    <property type="entry name" value="INTEGRAL MEMBRANE PROTEIN-RELATED"/>
    <property type="match status" value="1"/>
</dbReference>
<feature type="transmembrane region" description="Helical" evidence="1">
    <location>
        <begin position="376"/>
        <end position="395"/>
    </location>
</feature>
<feature type="transmembrane region" description="Helical" evidence="1">
    <location>
        <begin position="102"/>
        <end position="119"/>
    </location>
</feature>
<accession>A0A9D9H8L1</accession>
<organism evidence="2 3">
    <name type="scientific">Candidatus Cryptobacteroides merdavium</name>
    <dbReference type="NCBI Taxonomy" id="2840769"/>
    <lineage>
        <taxon>Bacteria</taxon>
        <taxon>Pseudomonadati</taxon>
        <taxon>Bacteroidota</taxon>
        <taxon>Bacteroidia</taxon>
        <taxon>Bacteroidales</taxon>
        <taxon>Candidatus Cryptobacteroides</taxon>
    </lineage>
</organism>
<keyword evidence="1" id="KW-0812">Transmembrane</keyword>
<feature type="transmembrane region" description="Helical" evidence="1">
    <location>
        <begin position="151"/>
        <end position="171"/>
    </location>
</feature>
<feature type="transmembrane region" description="Helical" evidence="1">
    <location>
        <begin position="527"/>
        <end position="544"/>
    </location>
</feature>
<feature type="transmembrane region" description="Helical" evidence="1">
    <location>
        <begin position="564"/>
        <end position="584"/>
    </location>
</feature>
<evidence type="ECO:0000313" key="2">
    <source>
        <dbReference type="EMBL" id="MBO8445020.1"/>
    </source>
</evidence>
<feature type="transmembrane region" description="Helical" evidence="1">
    <location>
        <begin position="223"/>
        <end position="244"/>
    </location>
</feature>
<feature type="transmembrane region" description="Helical" evidence="1">
    <location>
        <begin position="441"/>
        <end position="462"/>
    </location>
</feature>
<feature type="transmembrane region" description="Helical" evidence="1">
    <location>
        <begin position="402"/>
        <end position="421"/>
    </location>
</feature>
<feature type="transmembrane region" description="Helical" evidence="1">
    <location>
        <begin position="474"/>
        <end position="492"/>
    </location>
</feature>
<dbReference type="AlphaFoldDB" id="A0A9D9H8L1"/>
<dbReference type="InterPro" id="IPR018580">
    <property type="entry name" value="Uncharacterised_YfhO"/>
</dbReference>
<dbReference type="EMBL" id="JADIMO010000058">
    <property type="protein sequence ID" value="MBO8445020.1"/>
    <property type="molecule type" value="Genomic_DNA"/>
</dbReference>
<proteinExistence type="predicted"/>
<keyword evidence="1" id="KW-0472">Membrane</keyword>
<evidence type="ECO:0000256" key="1">
    <source>
        <dbReference type="SAM" id="Phobius"/>
    </source>
</evidence>
<reference evidence="2" key="1">
    <citation type="submission" date="2020-10" db="EMBL/GenBank/DDBJ databases">
        <authorList>
            <person name="Gilroy R."/>
        </authorList>
    </citation>
    <scope>NUCLEOTIDE SEQUENCE</scope>
    <source>
        <strain evidence="2">D5-748</strain>
    </source>
</reference>
<sequence>MDRKKIVSSILGFAGAVILFLIISYAFVPQVLSGKIVNQSDISGWHGMAHEALEYNSAHPDDKTAWTNSMFGGMPTVTMYDDFDGDWTDPIYDFLLSGARPASYIFVALLGGFLLMLSLGVNRWLAIAGAIAIAFCSYNMQIIQVGHNTKMQAIAFMPWVLAGMIFTYRSAMKGLSAARHDGDVSGKTGGKASLMSWLPQTVLGATLFAFALSFQIKANHPQITYYLAIIIFIYAIVWLVWLFIRKEHRRCLGRFFTASALLLVIGSIGIATNLNKLIPTMSYTKYTMRGGSELTPQHELESNKGLDLDYATAWSYGIEETPNLLIPNFNGGSSSGAINFKDSETEQLLREAGQPNLKQVMKSLPLYWGPQPFTAGPMYMGAITVFLFILGLCLYDRKEKWWLLIATVIAIFLAWGSHFMWFTKLWFEYAPLYNKFRTVSMALVILQVTLPILGFVVLDRILRGNYERKRLNKGLLTATIITGGFCLLFWAFPGLAGTFSGSADSGLPEVLADSLAADRRTMLSKDAGRSFLLILAAAALIWWYMRNAAKSASAANVPASSKKWYNTAAFVGLAMAVFIIIDLFPVGKRYLNKDHFVTRRDFSSQFAQRPVDKVILEDPALDYRVLDISVNTFNDSHPSYWHKSIGGYSPAKLQRYQDLIEKYLTGEINSLIRTVNSSATIQDIEAALPSIPVTSMLNGKYIIIGGEYPPVTNSQALGNCWFVDSAVPAASPDEEIALLGKTDLHSTAVIGKDFSWARERLDSLSTLAHNDLAPADSIWMTSYSPKELKYRTRTRSEHAVIFSEIYYPEGWHLTIDGKPADLFRADWILRGAFIPAGDHEIIMRFEPQSYITGERLSRASSITLILLLLLSAAGAAAASASSPAPVASENNNKQ</sequence>
<gene>
    <name evidence="2" type="ORF">IAC23_04910</name>
</gene>
<comment type="caution">
    <text evidence="2">The sequence shown here is derived from an EMBL/GenBank/DDBJ whole genome shotgun (WGS) entry which is preliminary data.</text>
</comment>
<reference evidence="2" key="2">
    <citation type="journal article" date="2021" name="PeerJ">
        <title>Extensive microbial diversity within the chicken gut microbiome revealed by metagenomics and culture.</title>
        <authorList>
            <person name="Gilroy R."/>
            <person name="Ravi A."/>
            <person name="Getino M."/>
            <person name="Pursley I."/>
            <person name="Horton D.L."/>
            <person name="Alikhan N.F."/>
            <person name="Baker D."/>
            <person name="Gharbi K."/>
            <person name="Hall N."/>
            <person name="Watson M."/>
            <person name="Adriaenssens E.M."/>
            <person name="Foster-Nyarko E."/>
            <person name="Jarju S."/>
            <person name="Secka A."/>
            <person name="Antonio M."/>
            <person name="Oren A."/>
            <person name="Chaudhuri R.R."/>
            <person name="La Ragione R."/>
            <person name="Hildebrand F."/>
            <person name="Pallen M.J."/>
        </authorList>
    </citation>
    <scope>NUCLEOTIDE SEQUENCE</scope>
    <source>
        <strain evidence="2">D5-748</strain>
    </source>
</reference>
<protein>
    <submittedName>
        <fullName evidence="2">YfhO family protein</fullName>
    </submittedName>
</protein>
<keyword evidence="1" id="KW-1133">Transmembrane helix</keyword>
<name>A0A9D9H8L1_9BACT</name>
<feature type="transmembrane region" description="Helical" evidence="1">
    <location>
        <begin position="124"/>
        <end position="145"/>
    </location>
</feature>
<evidence type="ECO:0000313" key="3">
    <source>
        <dbReference type="Proteomes" id="UP000823619"/>
    </source>
</evidence>
<feature type="transmembrane region" description="Helical" evidence="1">
    <location>
        <begin position="192"/>
        <end position="211"/>
    </location>
</feature>
<feature type="transmembrane region" description="Helical" evidence="1">
    <location>
        <begin position="7"/>
        <end position="28"/>
    </location>
</feature>
<feature type="transmembrane region" description="Helical" evidence="1">
    <location>
        <begin position="251"/>
        <end position="271"/>
    </location>
</feature>
<dbReference type="Proteomes" id="UP000823619">
    <property type="component" value="Unassembled WGS sequence"/>
</dbReference>